<accession>A0ABD6BLC5</accession>
<gene>
    <name evidence="2" type="ORF">ACFR99_18980</name>
</gene>
<keyword evidence="1" id="KW-0472">Membrane</keyword>
<dbReference type="Proteomes" id="UP001597076">
    <property type="component" value="Unassembled WGS sequence"/>
</dbReference>
<evidence type="ECO:0000256" key="1">
    <source>
        <dbReference type="SAM" id="Phobius"/>
    </source>
</evidence>
<evidence type="ECO:0000313" key="3">
    <source>
        <dbReference type="Proteomes" id="UP001597076"/>
    </source>
</evidence>
<keyword evidence="1" id="KW-0812">Transmembrane</keyword>
<keyword evidence="1" id="KW-1133">Transmembrane helix</keyword>
<organism evidence="2 3">
    <name type="scientific">Haloarchaeobius amylolyticus</name>
    <dbReference type="NCBI Taxonomy" id="1198296"/>
    <lineage>
        <taxon>Archaea</taxon>
        <taxon>Methanobacteriati</taxon>
        <taxon>Methanobacteriota</taxon>
        <taxon>Stenosarchaea group</taxon>
        <taxon>Halobacteria</taxon>
        <taxon>Halobacteriales</taxon>
        <taxon>Halorubellaceae</taxon>
        <taxon>Haloarchaeobius</taxon>
    </lineage>
</organism>
<keyword evidence="3" id="KW-1185">Reference proteome</keyword>
<comment type="caution">
    <text evidence="2">The sequence shown here is derived from an EMBL/GenBank/DDBJ whole genome shotgun (WGS) entry which is preliminary data.</text>
</comment>
<name>A0ABD6BLC5_9EURY</name>
<dbReference type="EMBL" id="JBHUDI010000011">
    <property type="protein sequence ID" value="MFD1565615.1"/>
    <property type="molecule type" value="Genomic_DNA"/>
</dbReference>
<proteinExistence type="predicted"/>
<dbReference type="RefSeq" id="WP_390290856.1">
    <property type="nucleotide sequence ID" value="NZ_JBHUDI010000011.1"/>
</dbReference>
<feature type="transmembrane region" description="Helical" evidence="1">
    <location>
        <begin position="23"/>
        <end position="43"/>
    </location>
</feature>
<reference evidence="2 3" key="1">
    <citation type="journal article" date="2019" name="Int. J. Syst. Evol. Microbiol.">
        <title>The Global Catalogue of Microorganisms (GCM) 10K type strain sequencing project: providing services to taxonomists for standard genome sequencing and annotation.</title>
        <authorList>
            <consortium name="The Broad Institute Genomics Platform"/>
            <consortium name="The Broad Institute Genome Sequencing Center for Infectious Disease"/>
            <person name="Wu L."/>
            <person name="Ma J."/>
        </authorList>
    </citation>
    <scope>NUCLEOTIDE SEQUENCE [LARGE SCALE GENOMIC DNA]</scope>
    <source>
        <strain evidence="2 3">CGMCC 1.12230</strain>
    </source>
</reference>
<protein>
    <submittedName>
        <fullName evidence="2">Uncharacterized protein</fullName>
    </submittedName>
</protein>
<sequence length="58" mass="6464">MSGRCRNGHVWAIDGITRSITELGLLVFWFTVHYVFAALSALLEVKLEQLDRPSGSSD</sequence>
<evidence type="ECO:0000313" key="2">
    <source>
        <dbReference type="EMBL" id="MFD1565615.1"/>
    </source>
</evidence>
<dbReference type="AlphaFoldDB" id="A0ABD6BLC5"/>